<dbReference type="PANTHER" id="PTHR11799:SF12">
    <property type="entry name" value="PARAOXONASE-RELATED"/>
    <property type="match status" value="1"/>
</dbReference>
<evidence type="ECO:0000313" key="2">
    <source>
        <dbReference type="Proteomes" id="UP001278500"/>
    </source>
</evidence>
<name>A0AAE0JLM6_9PEZI</name>
<dbReference type="InterPro" id="IPR011042">
    <property type="entry name" value="6-blade_b-propeller_TolB-like"/>
</dbReference>
<dbReference type="EMBL" id="JAUEPP010000002">
    <property type="protein sequence ID" value="KAK3351267.1"/>
    <property type="molecule type" value="Genomic_DNA"/>
</dbReference>
<organism evidence="1 2">
    <name type="scientific">Neurospora tetraspora</name>
    <dbReference type="NCBI Taxonomy" id="94610"/>
    <lineage>
        <taxon>Eukaryota</taxon>
        <taxon>Fungi</taxon>
        <taxon>Dikarya</taxon>
        <taxon>Ascomycota</taxon>
        <taxon>Pezizomycotina</taxon>
        <taxon>Sordariomycetes</taxon>
        <taxon>Sordariomycetidae</taxon>
        <taxon>Sordariales</taxon>
        <taxon>Sordariaceae</taxon>
        <taxon>Neurospora</taxon>
    </lineage>
</organism>
<dbReference type="AlphaFoldDB" id="A0AAE0JLM6"/>
<dbReference type="PANTHER" id="PTHR11799">
    <property type="entry name" value="PARAOXONASE"/>
    <property type="match status" value="1"/>
</dbReference>
<reference evidence="1" key="2">
    <citation type="submission" date="2023-06" db="EMBL/GenBank/DDBJ databases">
        <authorList>
            <consortium name="Lawrence Berkeley National Laboratory"/>
            <person name="Haridas S."/>
            <person name="Hensen N."/>
            <person name="Bonometti L."/>
            <person name="Westerberg I."/>
            <person name="Brannstrom I.O."/>
            <person name="Guillou S."/>
            <person name="Cros-Aarteil S."/>
            <person name="Calhoun S."/>
            <person name="Kuo A."/>
            <person name="Mondo S."/>
            <person name="Pangilinan J."/>
            <person name="Riley R."/>
            <person name="Labutti K."/>
            <person name="Andreopoulos B."/>
            <person name="Lipzen A."/>
            <person name="Chen C."/>
            <person name="Yanf M."/>
            <person name="Daum C."/>
            <person name="Ng V."/>
            <person name="Clum A."/>
            <person name="Steindorff A."/>
            <person name="Ohm R."/>
            <person name="Martin F."/>
            <person name="Silar P."/>
            <person name="Natvig D."/>
            <person name="Lalanne C."/>
            <person name="Gautier V."/>
            <person name="Ament-Velasquez S.L."/>
            <person name="Kruys A."/>
            <person name="Hutchinson M.I."/>
            <person name="Powell A.J."/>
            <person name="Barry K."/>
            <person name="Miller A.N."/>
            <person name="Grigoriev I.V."/>
            <person name="Debuchy R."/>
            <person name="Gladieux P."/>
            <person name="Thoren M.H."/>
            <person name="Johannesson H."/>
        </authorList>
    </citation>
    <scope>NUCLEOTIDE SEQUENCE</scope>
    <source>
        <strain evidence="1">CBS 560.94</strain>
    </source>
</reference>
<sequence length="441" mass="48788">MKLLGPSVTVALLAYAVYSWGTFIYHNAIVFGFLRTNPASTHVQQEDIQYIPDTVHCEDLHYHAPSKTLFTACEDHPETRFQWFPPLTNFNDSSILKTYRGSLHVIDPETKKSRRLTVDNFDGPFSTHGIEVLTDPKQPNAVYIYAVNHLPNPEPVIAIHPPPADVPKARSQIEVFHHVIGTSTATHLRSIWHPLIRTPNDLIATSPTSLYVTNDHFYRDHGVMRFLEDMYANAKWTDVIYLQFPLEAPSTAAETDALAGVTAHVALDKFHNANGLGHGRYENEVAIASAASGVLSISELPSSSLSKSNMITVLDRIEFDSTIDNPSYFSDPYAGTADGVDHSGFVEAGLGKAHTLAQTCKQPEAKDPVMVWFAKPVKQGENGDVIWEKRLLFEDDGSRIRSASAAVLVAIDPQKEEGKRKAWLFVTGFVSSNVVAVKVDL</sequence>
<gene>
    <name evidence="1" type="ORF">B0H65DRAFT_506700</name>
</gene>
<evidence type="ECO:0008006" key="3">
    <source>
        <dbReference type="Google" id="ProtNLM"/>
    </source>
</evidence>
<dbReference type="Gene3D" id="2.120.10.30">
    <property type="entry name" value="TolB, C-terminal domain"/>
    <property type="match status" value="1"/>
</dbReference>
<accession>A0AAE0JLM6</accession>
<dbReference type="SUPFAM" id="SSF63829">
    <property type="entry name" value="Calcium-dependent phosphotriesterase"/>
    <property type="match status" value="1"/>
</dbReference>
<keyword evidence="2" id="KW-1185">Reference proteome</keyword>
<dbReference type="Proteomes" id="UP001278500">
    <property type="component" value="Unassembled WGS sequence"/>
</dbReference>
<proteinExistence type="predicted"/>
<comment type="caution">
    <text evidence="1">The sequence shown here is derived from an EMBL/GenBank/DDBJ whole genome shotgun (WGS) entry which is preliminary data.</text>
</comment>
<dbReference type="GeneID" id="87865237"/>
<dbReference type="RefSeq" id="XP_062684562.1">
    <property type="nucleotide sequence ID" value="XM_062828083.1"/>
</dbReference>
<evidence type="ECO:0000313" key="1">
    <source>
        <dbReference type="EMBL" id="KAK3351267.1"/>
    </source>
</evidence>
<protein>
    <recommendedName>
        <fullName evidence="3">Calcium-dependent phosphotriesterase</fullName>
    </recommendedName>
</protein>
<dbReference type="InterPro" id="IPR051288">
    <property type="entry name" value="Serum_paraoxonase/arylesterase"/>
</dbReference>
<reference evidence="1" key="1">
    <citation type="journal article" date="2023" name="Mol. Phylogenet. Evol.">
        <title>Genome-scale phylogeny and comparative genomics of the fungal order Sordariales.</title>
        <authorList>
            <person name="Hensen N."/>
            <person name="Bonometti L."/>
            <person name="Westerberg I."/>
            <person name="Brannstrom I.O."/>
            <person name="Guillou S."/>
            <person name="Cros-Aarteil S."/>
            <person name="Calhoun S."/>
            <person name="Haridas S."/>
            <person name="Kuo A."/>
            <person name="Mondo S."/>
            <person name="Pangilinan J."/>
            <person name="Riley R."/>
            <person name="LaButti K."/>
            <person name="Andreopoulos B."/>
            <person name="Lipzen A."/>
            <person name="Chen C."/>
            <person name="Yan M."/>
            <person name="Daum C."/>
            <person name="Ng V."/>
            <person name="Clum A."/>
            <person name="Steindorff A."/>
            <person name="Ohm R.A."/>
            <person name="Martin F."/>
            <person name="Silar P."/>
            <person name="Natvig D.O."/>
            <person name="Lalanne C."/>
            <person name="Gautier V."/>
            <person name="Ament-Velasquez S.L."/>
            <person name="Kruys A."/>
            <person name="Hutchinson M.I."/>
            <person name="Powell A.J."/>
            <person name="Barry K."/>
            <person name="Miller A.N."/>
            <person name="Grigoriev I.V."/>
            <person name="Debuchy R."/>
            <person name="Gladieux P."/>
            <person name="Hiltunen Thoren M."/>
            <person name="Johannesson H."/>
        </authorList>
    </citation>
    <scope>NUCLEOTIDE SEQUENCE</scope>
    <source>
        <strain evidence="1">CBS 560.94</strain>
    </source>
</reference>